<keyword evidence="2" id="KW-1185">Reference proteome</keyword>
<feature type="non-terminal residue" evidence="1">
    <location>
        <position position="1"/>
    </location>
</feature>
<comment type="caution">
    <text evidence="1">The sequence shown here is derived from an EMBL/GenBank/DDBJ whole genome shotgun (WGS) entry which is preliminary data.</text>
</comment>
<organism evidence="1 2">
    <name type="scientific">Diploptera punctata</name>
    <name type="common">Pacific beetle cockroach</name>
    <dbReference type="NCBI Taxonomy" id="6984"/>
    <lineage>
        <taxon>Eukaryota</taxon>
        <taxon>Metazoa</taxon>
        <taxon>Ecdysozoa</taxon>
        <taxon>Arthropoda</taxon>
        <taxon>Hexapoda</taxon>
        <taxon>Insecta</taxon>
        <taxon>Pterygota</taxon>
        <taxon>Neoptera</taxon>
        <taxon>Polyneoptera</taxon>
        <taxon>Dictyoptera</taxon>
        <taxon>Blattodea</taxon>
        <taxon>Blaberoidea</taxon>
        <taxon>Blaberidae</taxon>
        <taxon>Diplopterinae</taxon>
        <taxon>Diploptera</taxon>
    </lineage>
</organism>
<gene>
    <name evidence="1" type="ORF">L9F63_003823</name>
</gene>
<protein>
    <submittedName>
        <fullName evidence="1">Uncharacterized protein</fullName>
    </submittedName>
</protein>
<feature type="non-terminal residue" evidence="1">
    <location>
        <position position="63"/>
    </location>
</feature>
<reference evidence="1" key="1">
    <citation type="journal article" date="2023" name="IScience">
        <title>Live-bearing cockroach genome reveals convergent evolutionary mechanisms linked to viviparity in insects and beyond.</title>
        <authorList>
            <person name="Fouks B."/>
            <person name="Harrison M.C."/>
            <person name="Mikhailova A.A."/>
            <person name="Marchal E."/>
            <person name="English S."/>
            <person name="Carruthers M."/>
            <person name="Jennings E.C."/>
            <person name="Chiamaka E.L."/>
            <person name="Frigard R.A."/>
            <person name="Pippel M."/>
            <person name="Attardo G.M."/>
            <person name="Benoit J.B."/>
            <person name="Bornberg-Bauer E."/>
            <person name="Tobe S.S."/>
        </authorList>
    </citation>
    <scope>NUCLEOTIDE SEQUENCE</scope>
    <source>
        <strain evidence="1">Stay&amp;Tobe</strain>
    </source>
</reference>
<evidence type="ECO:0000313" key="1">
    <source>
        <dbReference type="EMBL" id="KAJ9581754.1"/>
    </source>
</evidence>
<dbReference type="AlphaFoldDB" id="A0AAD7ZJA3"/>
<reference evidence="1" key="2">
    <citation type="submission" date="2023-05" db="EMBL/GenBank/DDBJ databases">
        <authorList>
            <person name="Fouks B."/>
        </authorList>
    </citation>
    <scope>NUCLEOTIDE SEQUENCE</scope>
    <source>
        <strain evidence="1">Stay&amp;Tobe</strain>
        <tissue evidence="1">Testes</tissue>
    </source>
</reference>
<name>A0AAD7ZJA3_DIPPU</name>
<proteinExistence type="predicted"/>
<dbReference type="Proteomes" id="UP001233999">
    <property type="component" value="Unassembled WGS sequence"/>
</dbReference>
<dbReference type="EMBL" id="JASPKZ010007842">
    <property type="protein sequence ID" value="KAJ9581754.1"/>
    <property type="molecule type" value="Genomic_DNA"/>
</dbReference>
<accession>A0AAD7ZJA3</accession>
<evidence type="ECO:0000313" key="2">
    <source>
        <dbReference type="Proteomes" id="UP001233999"/>
    </source>
</evidence>
<sequence length="63" mass="7386">DDLKKAGIKRRRLKYFDRNDWVAVMRERLRPTPGSITGSIVPPPLISCYTHSTKVHEHQQKEE</sequence>